<proteinExistence type="predicted"/>
<evidence type="ECO:0000313" key="1">
    <source>
        <dbReference type="EMBL" id="GFR73614.1"/>
    </source>
</evidence>
<protein>
    <submittedName>
        <fullName evidence="1">Uncharacterized protein</fullName>
    </submittedName>
</protein>
<accession>A0AAV4FKZ0</accession>
<sequence>MSRSFKLVDALTKSSSRDQRHCRHFRSDKLHILEPAGTTRAWLRSGDTPILHRPVNFRFPALVRQFQPSSTFSPVVEVVSLATHRSRGDLAGFAMRDHRD</sequence>
<dbReference type="Proteomes" id="UP000762676">
    <property type="component" value="Unassembled WGS sequence"/>
</dbReference>
<name>A0AAV4FKZ0_9GAST</name>
<gene>
    <name evidence="1" type="ORF">ElyMa_005735200</name>
</gene>
<dbReference type="AlphaFoldDB" id="A0AAV4FKZ0"/>
<comment type="caution">
    <text evidence="1">The sequence shown here is derived from an EMBL/GenBank/DDBJ whole genome shotgun (WGS) entry which is preliminary data.</text>
</comment>
<keyword evidence="2" id="KW-1185">Reference proteome</keyword>
<organism evidence="1 2">
    <name type="scientific">Elysia marginata</name>
    <dbReference type="NCBI Taxonomy" id="1093978"/>
    <lineage>
        <taxon>Eukaryota</taxon>
        <taxon>Metazoa</taxon>
        <taxon>Spiralia</taxon>
        <taxon>Lophotrochozoa</taxon>
        <taxon>Mollusca</taxon>
        <taxon>Gastropoda</taxon>
        <taxon>Heterobranchia</taxon>
        <taxon>Euthyneura</taxon>
        <taxon>Panpulmonata</taxon>
        <taxon>Sacoglossa</taxon>
        <taxon>Placobranchoidea</taxon>
        <taxon>Plakobranchidae</taxon>
        <taxon>Elysia</taxon>
    </lineage>
</organism>
<evidence type="ECO:0000313" key="2">
    <source>
        <dbReference type="Proteomes" id="UP000762676"/>
    </source>
</evidence>
<reference evidence="1 2" key="1">
    <citation type="journal article" date="2021" name="Elife">
        <title>Chloroplast acquisition without the gene transfer in kleptoplastic sea slugs, Plakobranchus ocellatus.</title>
        <authorList>
            <person name="Maeda T."/>
            <person name="Takahashi S."/>
            <person name="Yoshida T."/>
            <person name="Shimamura S."/>
            <person name="Takaki Y."/>
            <person name="Nagai Y."/>
            <person name="Toyoda A."/>
            <person name="Suzuki Y."/>
            <person name="Arimoto A."/>
            <person name="Ishii H."/>
            <person name="Satoh N."/>
            <person name="Nishiyama T."/>
            <person name="Hasebe M."/>
            <person name="Maruyama T."/>
            <person name="Minagawa J."/>
            <person name="Obokata J."/>
            <person name="Shigenobu S."/>
        </authorList>
    </citation>
    <scope>NUCLEOTIDE SEQUENCE [LARGE SCALE GENOMIC DNA]</scope>
</reference>
<dbReference type="EMBL" id="BMAT01011479">
    <property type="protein sequence ID" value="GFR73614.1"/>
    <property type="molecule type" value="Genomic_DNA"/>
</dbReference>